<dbReference type="InterPro" id="IPR032694">
    <property type="entry name" value="CopC/D"/>
</dbReference>
<dbReference type="GO" id="GO:0006825">
    <property type="term" value="P:copper ion transport"/>
    <property type="evidence" value="ECO:0007669"/>
    <property type="project" value="InterPro"/>
</dbReference>
<evidence type="ECO:0000313" key="14">
    <source>
        <dbReference type="Proteomes" id="UP001057291"/>
    </source>
</evidence>
<feature type="transmembrane region" description="Helical" evidence="9">
    <location>
        <begin position="393"/>
        <end position="412"/>
    </location>
</feature>
<feature type="signal peptide" evidence="10">
    <location>
        <begin position="1"/>
        <end position="24"/>
    </location>
</feature>
<dbReference type="PANTHER" id="PTHR34820">
    <property type="entry name" value="INNER MEMBRANE PROTEIN YEBZ"/>
    <property type="match status" value="1"/>
</dbReference>
<keyword evidence="2" id="KW-1003">Cell membrane</keyword>
<evidence type="ECO:0000256" key="5">
    <source>
        <dbReference type="ARBA" id="ARBA00022729"/>
    </source>
</evidence>
<proteinExistence type="predicted"/>
<evidence type="ECO:0000256" key="7">
    <source>
        <dbReference type="ARBA" id="ARBA00023008"/>
    </source>
</evidence>
<dbReference type="Pfam" id="PF04234">
    <property type="entry name" value="CopC"/>
    <property type="match status" value="1"/>
</dbReference>
<sequence>MQRFVMWWISICLFVYMGASTAYAHANLLDSTPKNNEVLQTSPKEITLKFSEPLDLELVDLHLYDWQAHTIPLPRPQLTPGDASQMYVNIPSLNDGRYTAVWNVVSEDGHPVSGSITFSVGKVTTGNSGISFSPYESLFQTVLFILRYFIEGILMLGTGLFWISWLAKRRGFPSLSQITGRWHTIGIALFAGLITEWIAYFATLPDHAFINAMRAGEWKLIWQPPFSRMIIIQLLLALLLALPNMVEGWYLLCWTLLACTLAIGGHVWGIEPVWLALAVRTIHLLSISLWLGGLTYLLLSLQGGRLITETIDLAAFRPFFVRIALVASTMVALTGIVMVFLQTGWRSLVQNGSTWGSLLFLKIALFVLMLILALRQTLRWRKTGQTISGRLLLWEWAIGVMVILAGVLMSQIDYPLPLKHYAKMLQAENGQAYVEISNLYVGKQKMTIHLQTADGKEPQKVTVEMNVPAHNIEFDPSPAQKIGSAEYQADLPFTMAGTWEFSIDAEFREGTHVRWSDKVFIPGGE</sequence>
<evidence type="ECO:0000256" key="6">
    <source>
        <dbReference type="ARBA" id="ARBA00022989"/>
    </source>
</evidence>
<evidence type="ECO:0000256" key="2">
    <source>
        <dbReference type="ARBA" id="ARBA00022475"/>
    </source>
</evidence>
<comment type="subcellular location">
    <subcellularLocation>
        <location evidence="1">Cell membrane</location>
        <topology evidence="1">Multi-pass membrane protein</topology>
    </subcellularLocation>
</comment>
<gene>
    <name evidence="13" type="ORF">DNHGIG_27880</name>
</gene>
<dbReference type="EMBL" id="BOQE01000001">
    <property type="protein sequence ID" value="GIM47239.1"/>
    <property type="molecule type" value="Genomic_DNA"/>
</dbReference>
<feature type="transmembrane region" description="Helical" evidence="9">
    <location>
        <begin position="249"/>
        <end position="268"/>
    </location>
</feature>
<feature type="transmembrane region" description="Helical" evidence="9">
    <location>
        <begin position="319"/>
        <end position="341"/>
    </location>
</feature>
<feature type="transmembrane region" description="Helical" evidence="9">
    <location>
        <begin position="142"/>
        <end position="163"/>
    </location>
</feature>
<keyword evidence="4" id="KW-0479">Metal-binding</keyword>
<keyword evidence="5 10" id="KW-0732">Signal</keyword>
<evidence type="ECO:0000259" key="12">
    <source>
        <dbReference type="Pfam" id="PF05425"/>
    </source>
</evidence>
<evidence type="ECO:0000256" key="1">
    <source>
        <dbReference type="ARBA" id="ARBA00004651"/>
    </source>
</evidence>
<evidence type="ECO:0000259" key="11">
    <source>
        <dbReference type="Pfam" id="PF04234"/>
    </source>
</evidence>
<feature type="transmembrane region" description="Helical" evidence="9">
    <location>
        <begin position="353"/>
        <end position="373"/>
    </location>
</feature>
<feature type="domain" description="CopC" evidence="11">
    <location>
        <begin position="25"/>
        <end position="120"/>
    </location>
</feature>
<protein>
    <submittedName>
        <fullName evidence="13">Copper resistance protein C</fullName>
    </submittedName>
</protein>
<comment type="caution">
    <text evidence="13">The sequence shown here is derived from an EMBL/GenBank/DDBJ whole genome shotgun (WGS) entry which is preliminary data.</text>
</comment>
<organism evidence="13 14">
    <name type="scientific">Collibacillus ludicampi</name>
    <dbReference type="NCBI Taxonomy" id="2771369"/>
    <lineage>
        <taxon>Bacteria</taxon>
        <taxon>Bacillati</taxon>
        <taxon>Bacillota</taxon>
        <taxon>Bacilli</taxon>
        <taxon>Bacillales</taxon>
        <taxon>Alicyclobacillaceae</taxon>
        <taxon>Collibacillus</taxon>
    </lineage>
</organism>
<evidence type="ECO:0000256" key="10">
    <source>
        <dbReference type="SAM" id="SignalP"/>
    </source>
</evidence>
<keyword evidence="14" id="KW-1185">Reference proteome</keyword>
<keyword evidence="8 9" id="KW-0472">Membrane</keyword>
<dbReference type="AlphaFoldDB" id="A0AAV4LHQ8"/>
<evidence type="ECO:0000256" key="3">
    <source>
        <dbReference type="ARBA" id="ARBA00022692"/>
    </source>
</evidence>
<feature type="transmembrane region" description="Helical" evidence="9">
    <location>
        <begin position="222"/>
        <end position="242"/>
    </location>
</feature>
<keyword evidence="7" id="KW-0186">Copper</keyword>
<feature type="domain" description="Copper resistance protein D" evidence="12">
    <location>
        <begin position="316"/>
        <end position="406"/>
    </location>
</feature>
<name>A0AAV4LHQ8_9BACL</name>
<dbReference type="SUPFAM" id="SSF81296">
    <property type="entry name" value="E set domains"/>
    <property type="match status" value="1"/>
</dbReference>
<dbReference type="RefSeq" id="WP_282200252.1">
    <property type="nucleotide sequence ID" value="NZ_BOQE01000001.1"/>
</dbReference>
<dbReference type="GO" id="GO:0005886">
    <property type="term" value="C:plasma membrane"/>
    <property type="evidence" value="ECO:0007669"/>
    <property type="project" value="UniProtKB-SubCell"/>
</dbReference>
<dbReference type="Gene3D" id="2.60.40.1220">
    <property type="match status" value="1"/>
</dbReference>
<dbReference type="InterPro" id="IPR008457">
    <property type="entry name" value="Cu-R_CopD_dom"/>
</dbReference>
<dbReference type="GO" id="GO:0005507">
    <property type="term" value="F:copper ion binding"/>
    <property type="evidence" value="ECO:0007669"/>
    <property type="project" value="InterPro"/>
</dbReference>
<dbReference type="InterPro" id="IPR014756">
    <property type="entry name" value="Ig_E-set"/>
</dbReference>
<evidence type="ECO:0000256" key="8">
    <source>
        <dbReference type="ARBA" id="ARBA00023136"/>
    </source>
</evidence>
<accession>A0AAV4LHQ8</accession>
<keyword evidence="3 9" id="KW-0812">Transmembrane</keyword>
<dbReference type="Pfam" id="PF05425">
    <property type="entry name" value="CopD"/>
    <property type="match status" value="1"/>
</dbReference>
<dbReference type="InterPro" id="IPR007348">
    <property type="entry name" value="CopC_dom"/>
</dbReference>
<evidence type="ECO:0000313" key="13">
    <source>
        <dbReference type="EMBL" id="GIM47239.1"/>
    </source>
</evidence>
<evidence type="ECO:0000256" key="4">
    <source>
        <dbReference type="ARBA" id="ARBA00022723"/>
    </source>
</evidence>
<feature type="transmembrane region" description="Helical" evidence="9">
    <location>
        <begin position="274"/>
        <end position="299"/>
    </location>
</feature>
<dbReference type="InterPro" id="IPR014755">
    <property type="entry name" value="Cu-Rt/internalin_Ig-like"/>
</dbReference>
<feature type="transmembrane region" description="Helical" evidence="9">
    <location>
        <begin position="184"/>
        <end position="202"/>
    </location>
</feature>
<evidence type="ECO:0000256" key="9">
    <source>
        <dbReference type="SAM" id="Phobius"/>
    </source>
</evidence>
<dbReference type="GO" id="GO:0042597">
    <property type="term" value="C:periplasmic space"/>
    <property type="evidence" value="ECO:0007669"/>
    <property type="project" value="InterPro"/>
</dbReference>
<keyword evidence="6 9" id="KW-1133">Transmembrane helix</keyword>
<dbReference type="Proteomes" id="UP001057291">
    <property type="component" value="Unassembled WGS sequence"/>
</dbReference>
<feature type="chain" id="PRO_5043517519" evidence="10">
    <location>
        <begin position="25"/>
        <end position="525"/>
    </location>
</feature>
<dbReference type="PANTHER" id="PTHR34820:SF4">
    <property type="entry name" value="INNER MEMBRANE PROTEIN YEBZ"/>
    <property type="match status" value="1"/>
</dbReference>
<reference evidence="13" key="1">
    <citation type="journal article" date="2023" name="Int. J. Syst. Evol. Microbiol.">
        <title>Collibacillus ludicampi gen. nov., sp. nov., a new soil bacterium of the family Alicyclobacillaceae.</title>
        <authorList>
            <person name="Jojima T."/>
            <person name="Ioku Y."/>
            <person name="Fukuta Y."/>
            <person name="Shirasaka N."/>
            <person name="Matsumura Y."/>
            <person name="Mori M."/>
        </authorList>
    </citation>
    <scope>NUCLEOTIDE SEQUENCE</scope>
    <source>
        <strain evidence="13">TP075</strain>
    </source>
</reference>
<dbReference type="GO" id="GO:0046688">
    <property type="term" value="P:response to copper ion"/>
    <property type="evidence" value="ECO:0007669"/>
    <property type="project" value="InterPro"/>
</dbReference>